<evidence type="ECO:0000256" key="2">
    <source>
        <dbReference type="PROSITE-ProRule" id="PRU00591"/>
    </source>
</evidence>
<sequence>MNLRHGQLWQRLGLAVLSGILVASLAPATAAAPTDGQNMHGDMESTDLDASSSDSGVSAPDTAQDRAASDGADASDAAESADSADEATASSEEESTDGVDAQVYTFPGTDGPTRIHVLTTTGSADAILLESRGVFAMIDGAEGVGAPDGKDPRYPLREGVVNAALGDTDWVLGYMSNHGVTSSNLAFYLGTHAHSDHIDNADEIIKKFRPKVILSPEYSDEWITDKSRLWDNQWIYDNMMAAARWAQGAYGASIVQNIKDYNTHITLGDMDVQIIPTDPAENYKKTGVRDANLIAYTAKVSAFGHSAYLAADLEAGGGYEDRIAPIVGHVDMLKAGHHGLPTSNSSAFMKALSPSMIAQTGPEWYIPDNLTESVIHGDSSWVPLMDLWSSAHIPSLIATFGPSGISYNDLSYASWGHEYGLESPRAWWFKGGRPAATTGWWKGSSGNWYYFAGKPSAEASTWVYDGGQWYWMDYSGAMASSGLVDTGKGLYYLDSAGHPSGNGWMQIKGKWYYLHDGRAHNGWLYDGGSWYWLDGRTGDMATGWTSVQGSWYYMRSSGAMVTGWLDGGGTWYYLSASGVMVTGWLYDNGSWYYFGSEGMMALGWFSDGSAVYYAAPSGAMATGWLYSNGSWYYLGLSGARATGWVLDGGAWYYLSYDGRMVTGRNYIDGRFSVFTDSGVWVGYTF</sequence>
<dbReference type="SUPFAM" id="SSF56281">
    <property type="entry name" value="Metallo-hydrolase/oxidoreductase"/>
    <property type="match status" value="1"/>
</dbReference>
<dbReference type="InterPro" id="IPR052159">
    <property type="entry name" value="Competence_DNA_uptake"/>
</dbReference>
<evidence type="ECO:0000256" key="4">
    <source>
        <dbReference type="SAM" id="SignalP"/>
    </source>
</evidence>
<reference evidence="6 7" key="1">
    <citation type="submission" date="2015-10" db="EMBL/GenBank/DDBJ databases">
        <title>Draft Genome of Actinomyces odontolyticus subsp. actinosynbacter strain XH001.</title>
        <authorList>
            <person name="Mclean J.S."/>
            <person name="He X."/>
        </authorList>
    </citation>
    <scope>NUCLEOTIDE SEQUENCE [LARGE SCALE GENOMIC DNA]</scope>
    <source>
        <strain evidence="6 7">XH001</strain>
    </source>
</reference>
<gene>
    <name evidence="6" type="ORF">APY09_03675</name>
</gene>
<accession>A0A0V8RZL7</accession>
<evidence type="ECO:0000313" key="6">
    <source>
        <dbReference type="EMBL" id="KSW13454.1"/>
    </source>
</evidence>
<dbReference type="Gene3D" id="2.10.270.10">
    <property type="entry name" value="Cholin Binding"/>
    <property type="match status" value="3"/>
</dbReference>
<dbReference type="InterPro" id="IPR018337">
    <property type="entry name" value="Cell_wall/Cho-bd_repeat"/>
</dbReference>
<dbReference type="PROSITE" id="PS51170">
    <property type="entry name" value="CW"/>
    <property type="match status" value="4"/>
</dbReference>
<evidence type="ECO:0000256" key="1">
    <source>
        <dbReference type="ARBA" id="ARBA00022737"/>
    </source>
</evidence>
<feature type="repeat" description="Cell wall-binding" evidence="2">
    <location>
        <begin position="641"/>
        <end position="660"/>
    </location>
</feature>
<dbReference type="SUPFAM" id="SSF69360">
    <property type="entry name" value="Cell wall binding repeat"/>
    <property type="match status" value="2"/>
</dbReference>
<dbReference type="PANTHER" id="PTHR30619:SF7">
    <property type="entry name" value="BETA-LACTAMASE DOMAIN PROTEIN"/>
    <property type="match status" value="1"/>
</dbReference>
<dbReference type="Gene3D" id="3.60.15.10">
    <property type="entry name" value="Ribonuclease Z/Hydroxyacylglutathione hydrolase-like"/>
    <property type="match status" value="1"/>
</dbReference>
<evidence type="ECO:0000259" key="5">
    <source>
        <dbReference type="SMART" id="SM00849"/>
    </source>
</evidence>
<organism evidence="6 7">
    <name type="scientific">Schaalia odontolytica</name>
    <dbReference type="NCBI Taxonomy" id="1660"/>
    <lineage>
        <taxon>Bacteria</taxon>
        <taxon>Bacillati</taxon>
        <taxon>Actinomycetota</taxon>
        <taxon>Actinomycetes</taxon>
        <taxon>Actinomycetales</taxon>
        <taxon>Actinomycetaceae</taxon>
        <taxon>Schaalia</taxon>
    </lineage>
</organism>
<dbReference type="AlphaFoldDB" id="A0A0V8RZL7"/>
<evidence type="ECO:0000256" key="3">
    <source>
        <dbReference type="SAM" id="MobiDB-lite"/>
    </source>
</evidence>
<feature type="domain" description="Metallo-beta-lactamase" evidence="5">
    <location>
        <begin position="123"/>
        <end position="337"/>
    </location>
</feature>
<protein>
    <submittedName>
        <fullName evidence="6">Cell wall-binding protein</fullName>
    </submittedName>
</protein>
<feature type="region of interest" description="Disordered" evidence="3">
    <location>
        <begin position="31"/>
        <end position="107"/>
    </location>
</feature>
<feature type="signal peptide" evidence="4">
    <location>
        <begin position="1"/>
        <end position="31"/>
    </location>
</feature>
<dbReference type="InterPro" id="IPR036866">
    <property type="entry name" value="RibonucZ/Hydroxyglut_hydro"/>
</dbReference>
<feature type="repeat" description="Cell wall-binding" evidence="2">
    <location>
        <begin position="541"/>
        <end position="560"/>
    </location>
</feature>
<comment type="caution">
    <text evidence="6">The sequence shown here is derived from an EMBL/GenBank/DDBJ whole genome shotgun (WGS) entry which is preliminary data.</text>
</comment>
<dbReference type="Proteomes" id="UP000054686">
    <property type="component" value="Unassembled WGS sequence"/>
</dbReference>
<feature type="repeat" description="Cell wall-binding" evidence="2">
    <location>
        <begin position="581"/>
        <end position="600"/>
    </location>
</feature>
<dbReference type="EMBL" id="LLVT01000001">
    <property type="protein sequence ID" value="KSW13454.1"/>
    <property type="molecule type" value="Genomic_DNA"/>
</dbReference>
<dbReference type="Pfam" id="PF01473">
    <property type="entry name" value="Choline_bind_1"/>
    <property type="match status" value="5"/>
</dbReference>
<feature type="compositionally biased region" description="Low complexity" evidence="3">
    <location>
        <begin position="69"/>
        <end position="90"/>
    </location>
</feature>
<dbReference type="SMART" id="SM00849">
    <property type="entry name" value="Lactamase_B"/>
    <property type="match status" value="1"/>
</dbReference>
<evidence type="ECO:0000313" key="7">
    <source>
        <dbReference type="Proteomes" id="UP000054686"/>
    </source>
</evidence>
<feature type="repeat" description="Cell wall-binding" evidence="2">
    <location>
        <begin position="561"/>
        <end position="580"/>
    </location>
</feature>
<name>A0A0V8RZL7_9ACTO</name>
<dbReference type="RefSeq" id="WP_060566215.1">
    <property type="nucleotide sequence ID" value="NZ_CP040006.1"/>
</dbReference>
<dbReference type="InterPro" id="IPR001279">
    <property type="entry name" value="Metallo-B-lactamas"/>
</dbReference>
<dbReference type="Pfam" id="PF19127">
    <property type="entry name" value="Choline_bind_3"/>
    <property type="match status" value="1"/>
</dbReference>
<keyword evidence="1" id="KW-0677">Repeat</keyword>
<keyword evidence="4" id="KW-0732">Signal</keyword>
<dbReference type="Gene3D" id="2.20.120.10">
    <property type="entry name" value="Multimodular pneumococcal cell wall endolysin, domain 3"/>
    <property type="match status" value="1"/>
</dbReference>
<proteinExistence type="predicted"/>
<feature type="chain" id="PRO_5039031666" evidence="4">
    <location>
        <begin position="32"/>
        <end position="685"/>
    </location>
</feature>
<dbReference type="PANTHER" id="PTHR30619">
    <property type="entry name" value="DNA INTERNALIZATION/COMPETENCE PROTEIN COMEC/REC2"/>
    <property type="match status" value="1"/>
</dbReference>